<dbReference type="InterPro" id="IPR002625">
    <property type="entry name" value="Smr_dom"/>
</dbReference>
<feature type="domain" description="Smr" evidence="2">
    <location>
        <begin position="146"/>
        <end position="226"/>
    </location>
</feature>
<evidence type="ECO:0000256" key="1">
    <source>
        <dbReference type="SAM" id="MobiDB-lite"/>
    </source>
</evidence>
<name>A0A511FJ71_9PROT</name>
<dbReference type="SMART" id="SM00463">
    <property type="entry name" value="SMR"/>
    <property type="match status" value="1"/>
</dbReference>
<dbReference type="PANTHER" id="PTHR35562:SF2">
    <property type="entry name" value="DNA ENDONUCLEASE SMRA-RELATED"/>
    <property type="match status" value="1"/>
</dbReference>
<dbReference type="Gene3D" id="3.30.1370.110">
    <property type="match status" value="1"/>
</dbReference>
<comment type="caution">
    <text evidence="3">The sequence shown here is derived from an EMBL/GenBank/DDBJ whole genome shotgun (WGS) entry which is preliminary data.</text>
</comment>
<dbReference type="Pfam" id="PF01713">
    <property type="entry name" value="Smr"/>
    <property type="match status" value="1"/>
</dbReference>
<dbReference type="InterPro" id="IPR036063">
    <property type="entry name" value="Smr_dom_sf"/>
</dbReference>
<feature type="compositionally biased region" description="Low complexity" evidence="1">
    <location>
        <begin position="58"/>
        <end position="76"/>
    </location>
</feature>
<dbReference type="SUPFAM" id="SSF160443">
    <property type="entry name" value="SMR domain-like"/>
    <property type="match status" value="1"/>
</dbReference>
<protein>
    <submittedName>
        <fullName evidence="3">DNA mismatch repair protein MutS</fullName>
    </submittedName>
</protein>
<feature type="region of interest" description="Disordered" evidence="1">
    <location>
        <begin position="58"/>
        <end position="85"/>
    </location>
</feature>
<dbReference type="Proteomes" id="UP000321800">
    <property type="component" value="Unassembled WGS sequence"/>
</dbReference>
<dbReference type="PROSITE" id="PS50828">
    <property type="entry name" value="SMR"/>
    <property type="match status" value="1"/>
</dbReference>
<evidence type="ECO:0000313" key="3">
    <source>
        <dbReference type="EMBL" id="GEL49276.1"/>
    </source>
</evidence>
<accession>A0A511FJ71</accession>
<reference evidence="3 4" key="1">
    <citation type="submission" date="2019-07" db="EMBL/GenBank/DDBJ databases">
        <title>Whole genome shotgun sequence of Acetobacter tropicalis NBRC 16470.</title>
        <authorList>
            <person name="Hosoyama A."/>
            <person name="Uohara A."/>
            <person name="Ohji S."/>
            <person name="Ichikawa N."/>
        </authorList>
    </citation>
    <scope>NUCLEOTIDE SEQUENCE [LARGE SCALE GENOMIC DNA]</scope>
    <source>
        <strain evidence="3 4">NBRC 16470</strain>
    </source>
</reference>
<evidence type="ECO:0000259" key="2">
    <source>
        <dbReference type="PROSITE" id="PS50828"/>
    </source>
</evidence>
<evidence type="ECO:0000313" key="4">
    <source>
        <dbReference type="Proteomes" id="UP000321800"/>
    </source>
</evidence>
<proteinExistence type="predicted"/>
<gene>
    <name evidence="3" type="ORF">ATR01nite_03510</name>
</gene>
<dbReference type="PANTHER" id="PTHR35562">
    <property type="entry name" value="DNA ENDONUCLEASE SMRA-RELATED"/>
    <property type="match status" value="1"/>
</dbReference>
<dbReference type="EMBL" id="BJVR01000002">
    <property type="protein sequence ID" value="GEL49276.1"/>
    <property type="molecule type" value="Genomic_DNA"/>
</dbReference>
<dbReference type="AlphaFoldDB" id="A0A511FJ71"/>
<dbReference type="RefSeq" id="WP_373317188.1">
    <property type="nucleotide sequence ID" value="NZ_BJVR01000002.1"/>
</dbReference>
<sequence>MLETGPPAGDRLAGGLFLWGRTRITGDKGVVKRRRLQEEEKTLWYHVMRDVVPLHGSGASAEAEGETPATAEAASEVPPLASVRPLPRKRRMRTVDVPLFVPPAQPAVRVQHAPHPTEEIGKRYPGVDNYSWRTFSQGDMRVERRLDLHGLVVQEAFRRLMEFMDVAQVRGLRCVEIITGLGSGQEGGILRRELPHWLARPEIRGRVLGLSYPHAGNKGSVRVLLRRRRA</sequence>
<organism evidence="3 4">
    <name type="scientific">Acetobacter tropicalis</name>
    <dbReference type="NCBI Taxonomy" id="104102"/>
    <lineage>
        <taxon>Bacteria</taxon>
        <taxon>Pseudomonadati</taxon>
        <taxon>Pseudomonadota</taxon>
        <taxon>Alphaproteobacteria</taxon>
        <taxon>Acetobacterales</taxon>
        <taxon>Acetobacteraceae</taxon>
        <taxon>Acetobacter</taxon>
    </lineage>
</organism>